<dbReference type="PANTHER" id="PTHR46204:SF11">
    <property type="entry name" value="PROTEIN KINASE DOMAIN-CONTAINING PROTEIN"/>
    <property type="match status" value="1"/>
</dbReference>
<evidence type="ECO:0000256" key="6">
    <source>
        <dbReference type="ARBA" id="ARBA00022840"/>
    </source>
</evidence>
<evidence type="ECO:0000313" key="15">
    <source>
        <dbReference type="Proteomes" id="UP001188597"/>
    </source>
</evidence>
<dbReference type="FunFam" id="1.10.510.10:FF:000468">
    <property type="entry name" value="PTI1-like tyrosine-protein kinase 3"/>
    <property type="match status" value="1"/>
</dbReference>
<proteinExistence type="predicted"/>
<feature type="domain" description="LysM" evidence="13">
    <location>
        <begin position="162"/>
        <end position="208"/>
    </location>
</feature>
<evidence type="ECO:0000313" key="14">
    <source>
        <dbReference type="EMBL" id="KAK3037544.1"/>
    </source>
</evidence>
<feature type="domain" description="Protein kinase" evidence="12">
    <location>
        <begin position="353"/>
        <end position="634"/>
    </location>
</feature>
<protein>
    <recommendedName>
        <fullName evidence="16">LysM domain receptor-like kinase 3</fullName>
    </recommendedName>
</protein>
<dbReference type="GO" id="GO:0045087">
    <property type="term" value="P:innate immune response"/>
    <property type="evidence" value="ECO:0007669"/>
    <property type="project" value="InterPro"/>
</dbReference>
<keyword evidence="7 10" id="KW-1133">Transmembrane helix</keyword>
<comment type="subcellular location">
    <subcellularLocation>
        <location evidence="1">Cell membrane</location>
        <topology evidence="1">Single-pass membrane protein</topology>
    </subcellularLocation>
</comment>
<evidence type="ECO:0000256" key="1">
    <source>
        <dbReference type="ARBA" id="ARBA00004162"/>
    </source>
</evidence>
<dbReference type="PROSITE" id="PS50011">
    <property type="entry name" value="PROTEIN_KINASE_DOM"/>
    <property type="match status" value="1"/>
</dbReference>
<sequence>MSSFIAYPNHLLLFVLLVTILIRVLSFNVEEKSTLLYPLSCSNQIQKCKSHLYHISRGLQLEEVASFYSVNTSRIEPIYHGNKQDYLVSVPCTCKDVNGTQSYFYDTFYSVQPGDTFENISNVYYSGQTLMVNGEAELFVAGSRAIIHLVCGCAEAESIEVVTYTVQAADTVSAISELLSADVNGVKNLNGRLKEDPNYIDVGWVLFVPMGKRGLQAPKKSHFTLFVFIPGYLHTRAVIICILSAVTLFAVVALIHYFLRRNQAQGSSEEHPKAVNTSPNTKKLTLLNQFLNKDIEGSDKTDMKFNIVTPHLKSKREPSSFGVHLLDTEVTKIESEKPITYSLEEIDAATNNFDKAKEIGRGACGSVYLGILRGQEVAIKKMKSTNLKEFFMELKVLCKIHHINVVELMGYASGDNHLYLVYEYVPNGSLDDHLHEPYLKGHQPLSWTARAHIAVDAARGIEYIHDHTKTRYVHRDIKTSNILLDQELRAKVADFGLAKLVERSNENDYIATRVVGTPGYLPPESLRELQTTSKTDVFAFGVVLAELITGQRAITADTREPTKMKSLSSLMYAVFCNTDSEAALEATIDGNLKGSYPTDEVYKMAEIARRCLSEEVDKRPEMQEIVTVLAQIMMSSMEWEVSLGGSTKFSVD</sequence>
<dbReference type="GO" id="GO:0005524">
    <property type="term" value="F:ATP binding"/>
    <property type="evidence" value="ECO:0007669"/>
    <property type="project" value="UniProtKB-KW"/>
</dbReference>
<dbReference type="InterPro" id="IPR000719">
    <property type="entry name" value="Prot_kinase_dom"/>
</dbReference>
<feature type="signal peptide" evidence="11">
    <location>
        <begin position="1"/>
        <end position="26"/>
    </location>
</feature>
<dbReference type="GO" id="GO:0019199">
    <property type="term" value="F:transmembrane receptor protein kinase activity"/>
    <property type="evidence" value="ECO:0007669"/>
    <property type="project" value="InterPro"/>
</dbReference>
<dbReference type="EMBL" id="JAVXUP010000121">
    <property type="protein sequence ID" value="KAK3037544.1"/>
    <property type="molecule type" value="Genomic_DNA"/>
</dbReference>
<evidence type="ECO:0000256" key="5">
    <source>
        <dbReference type="ARBA" id="ARBA00022741"/>
    </source>
</evidence>
<accession>A0AA89BBS2</accession>
<evidence type="ECO:0000256" key="9">
    <source>
        <dbReference type="ARBA" id="ARBA00023157"/>
    </source>
</evidence>
<dbReference type="InterPro" id="IPR011009">
    <property type="entry name" value="Kinase-like_dom_sf"/>
</dbReference>
<organism evidence="14 15">
    <name type="scientific">Escallonia herrerae</name>
    <dbReference type="NCBI Taxonomy" id="1293975"/>
    <lineage>
        <taxon>Eukaryota</taxon>
        <taxon>Viridiplantae</taxon>
        <taxon>Streptophyta</taxon>
        <taxon>Embryophyta</taxon>
        <taxon>Tracheophyta</taxon>
        <taxon>Spermatophyta</taxon>
        <taxon>Magnoliopsida</taxon>
        <taxon>eudicotyledons</taxon>
        <taxon>Gunneridae</taxon>
        <taxon>Pentapetalae</taxon>
        <taxon>asterids</taxon>
        <taxon>campanulids</taxon>
        <taxon>Escalloniales</taxon>
        <taxon>Escalloniaceae</taxon>
        <taxon>Escallonia</taxon>
    </lineage>
</organism>
<dbReference type="SUPFAM" id="SSF56112">
    <property type="entry name" value="Protein kinase-like (PK-like)"/>
    <property type="match status" value="1"/>
</dbReference>
<dbReference type="Gene3D" id="1.10.510.10">
    <property type="entry name" value="Transferase(Phosphotransferase) domain 1"/>
    <property type="match status" value="1"/>
</dbReference>
<evidence type="ECO:0000256" key="7">
    <source>
        <dbReference type="ARBA" id="ARBA00022989"/>
    </source>
</evidence>
<dbReference type="InterPro" id="IPR036779">
    <property type="entry name" value="LysM_dom_sf"/>
</dbReference>
<dbReference type="SMART" id="SM00220">
    <property type="entry name" value="S_TKc"/>
    <property type="match status" value="1"/>
</dbReference>
<keyword evidence="2" id="KW-1003">Cell membrane</keyword>
<dbReference type="SUPFAM" id="SSF54106">
    <property type="entry name" value="LysM domain"/>
    <property type="match status" value="1"/>
</dbReference>
<evidence type="ECO:0000256" key="3">
    <source>
        <dbReference type="ARBA" id="ARBA00022692"/>
    </source>
</evidence>
<dbReference type="Proteomes" id="UP001188597">
    <property type="component" value="Unassembled WGS sequence"/>
</dbReference>
<evidence type="ECO:0000256" key="2">
    <source>
        <dbReference type="ARBA" id="ARBA00022475"/>
    </source>
</evidence>
<name>A0AA89BBS2_9ASTE</name>
<evidence type="ECO:0000259" key="12">
    <source>
        <dbReference type="PROSITE" id="PS50011"/>
    </source>
</evidence>
<dbReference type="PROSITE" id="PS51782">
    <property type="entry name" value="LYSM"/>
    <property type="match status" value="1"/>
</dbReference>
<keyword evidence="4 11" id="KW-0732">Signal</keyword>
<dbReference type="InterPro" id="IPR018392">
    <property type="entry name" value="LysM"/>
</dbReference>
<dbReference type="AlphaFoldDB" id="A0AA89BBS2"/>
<dbReference type="Pfam" id="PF01476">
    <property type="entry name" value="LysM"/>
    <property type="match status" value="1"/>
</dbReference>
<dbReference type="PROSITE" id="PS00108">
    <property type="entry name" value="PROTEIN_KINASE_ST"/>
    <property type="match status" value="1"/>
</dbReference>
<comment type="caution">
    <text evidence="14">The sequence shown here is derived from an EMBL/GenBank/DDBJ whole genome shotgun (WGS) entry which is preliminary data.</text>
</comment>
<dbReference type="Gene3D" id="3.10.350.10">
    <property type="entry name" value="LysM domain"/>
    <property type="match status" value="1"/>
</dbReference>
<keyword evidence="3 10" id="KW-0812">Transmembrane</keyword>
<evidence type="ECO:0000256" key="11">
    <source>
        <dbReference type="SAM" id="SignalP"/>
    </source>
</evidence>
<feature type="transmembrane region" description="Helical" evidence="10">
    <location>
        <begin position="237"/>
        <end position="259"/>
    </location>
</feature>
<dbReference type="Gene3D" id="3.30.200.20">
    <property type="entry name" value="Phosphorylase Kinase, domain 1"/>
    <property type="match status" value="1"/>
</dbReference>
<keyword evidence="5" id="KW-0547">Nucleotide-binding</keyword>
<dbReference type="Pfam" id="PF00069">
    <property type="entry name" value="Pkinase"/>
    <property type="match status" value="1"/>
</dbReference>
<evidence type="ECO:0000259" key="13">
    <source>
        <dbReference type="PROSITE" id="PS51782"/>
    </source>
</evidence>
<dbReference type="PANTHER" id="PTHR46204">
    <property type="entry name" value="CHITIN ELICITOR RECEPTOR KINASE 1-RELATED"/>
    <property type="match status" value="1"/>
</dbReference>
<keyword evidence="15" id="KW-1185">Reference proteome</keyword>
<evidence type="ECO:0000256" key="10">
    <source>
        <dbReference type="SAM" id="Phobius"/>
    </source>
</evidence>
<reference evidence="14" key="1">
    <citation type="submission" date="2022-12" db="EMBL/GenBank/DDBJ databases">
        <title>Draft genome assemblies for two species of Escallonia (Escalloniales).</title>
        <authorList>
            <person name="Chanderbali A."/>
            <person name="Dervinis C."/>
            <person name="Anghel I."/>
            <person name="Soltis D."/>
            <person name="Soltis P."/>
            <person name="Zapata F."/>
        </authorList>
    </citation>
    <scope>NUCLEOTIDE SEQUENCE</scope>
    <source>
        <strain evidence="14">UCBG64.0493</strain>
        <tissue evidence="14">Leaf</tissue>
    </source>
</reference>
<gene>
    <name evidence="14" type="ORF">RJ639_030352</name>
</gene>
<evidence type="ECO:0000256" key="8">
    <source>
        <dbReference type="ARBA" id="ARBA00023136"/>
    </source>
</evidence>
<dbReference type="InterPro" id="IPR044812">
    <property type="entry name" value="CERK1/LYK3-like"/>
</dbReference>
<dbReference type="GO" id="GO:0005886">
    <property type="term" value="C:plasma membrane"/>
    <property type="evidence" value="ECO:0007669"/>
    <property type="project" value="UniProtKB-SubCell"/>
</dbReference>
<feature type="chain" id="PRO_5041669163" description="LysM domain receptor-like kinase 3" evidence="11">
    <location>
        <begin position="27"/>
        <end position="652"/>
    </location>
</feature>
<keyword evidence="6" id="KW-0067">ATP-binding</keyword>
<evidence type="ECO:0000256" key="4">
    <source>
        <dbReference type="ARBA" id="ARBA00022729"/>
    </source>
</evidence>
<evidence type="ECO:0008006" key="16">
    <source>
        <dbReference type="Google" id="ProtNLM"/>
    </source>
</evidence>
<keyword evidence="9" id="KW-1015">Disulfide bond</keyword>
<keyword evidence="8 10" id="KW-0472">Membrane</keyword>
<dbReference type="InterPro" id="IPR008271">
    <property type="entry name" value="Ser/Thr_kinase_AS"/>
</dbReference>